<evidence type="ECO:0000313" key="2">
    <source>
        <dbReference type="Proteomes" id="UP001060261"/>
    </source>
</evidence>
<name>A0ABY5YF99_9DEIO</name>
<dbReference type="EMBL" id="CP104213">
    <property type="protein sequence ID" value="UWX63755.1"/>
    <property type="molecule type" value="Genomic_DNA"/>
</dbReference>
<evidence type="ECO:0000313" key="1">
    <source>
        <dbReference type="EMBL" id="UWX63755.1"/>
    </source>
</evidence>
<gene>
    <name evidence="1" type="ORF">N0D28_13625</name>
</gene>
<dbReference type="RefSeq" id="WP_260560035.1">
    <property type="nucleotide sequence ID" value="NZ_CP104213.1"/>
</dbReference>
<dbReference type="Proteomes" id="UP001060261">
    <property type="component" value="Chromosome"/>
</dbReference>
<protein>
    <submittedName>
        <fullName evidence="1">Uncharacterized protein</fullName>
    </submittedName>
</protein>
<proteinExistence type="predicted"/>
<organism evidence="1 2">
    <name type="scientific">Deinococcus rubellus</name>
    <dbReference type="NCBI Taxonomy" id="1889240"/>
    <lineage>
        <taxon>Bacteria</taxon>
        <taxon>Thermotogati</taxon>
        <taxon>Deinococcota</taxon>
        <taxon>Deinococci</taxon>
        <taxon>Deinococcales</taxon>
        <taxon>Deinococcaceae</taxon>
        <taxon>Deinococcus</taxon>
    </lineage>
</organism>
<reference evidence="1" key="1">
    <citation type="submission" date="2022-09" db="EMBL/GenBank/DDBJ databases">
        <title>genome sequence of Deinococcus rubellus.</title>
        <authorList>
            <person name="Srinivasan S."/>
        </authorList>
    </citation>
    <scope>NUCLEOTIDE SEQUENCE</scope>
    <source>
        <strain evidence="1">Ant6</strain>
    </source>
</reference>
<keyword evidence="2" id="KW-1185">Reference proteome</keyword>
<accession>A0ABY5YF99</accession>
<sequence>MNNELLHLSRRSTALLIYLLLTGPQHRDTLVSLFWPGRSGMNNLRVELSKLRSAGIILGTPGSPLLAFEATSDLQQWLSAAEQSLSDYPALQGRALSGLEAVGETGFQHWVIQQREALVNRLSPILRRSYAHDTRPERRRLIEESAARIGVVLDMSLPQGEYDLSQSDLNGDIIRLLQAAMDDPQLLVFSGWPGSGRRSTLSRAAHSPWKVVDVDAVGHSGLMVAAMVMRILEQLASGGAALPEVLDISAQTPEKTLIRLASLLQDVRAPLVLVIHGTRKLSQESFQHLEFLMNCPVPLLMVLMPSVAETAPLLQVLAERSHIRNRQLLVQPRLRPSAVLPALEQTAQTTAGPDTLAAALKVIQQSEGWLAAAQEFLPRAFSTVNRFPLPVRLRSLLLETGNTVPGSLETLARLAGLRVPLSETEVADRLPDYATAEAIHTVLGRAQAAGMLVRRPTQITVVLPDLIWNVPDGEHPLGFDSELQRAALAGTLDAGLRARLRSSGLSEGPRSPAPLTAPVSPLAWQPVPPLLSGKPLSAHAAVWLPGGYHLIAEDGQLHVLRLGVPQPNTQELLLTLQTAVAMPWSLTGRLDSFAGGVGDYPLGVCSGESRNVLDPAQLPAAGQWFRVAGTTGQSGLKLTLRAYDLILTIREITLGGQVVPFVPGNFKDIGSGVQH</sequence>